<organism evidence="2 3">
    <name type="scientific">Malus baccata</name>
    <name type="common">Siberian crab apple</name>
    <name type="synonym">Pyrus baccata</name>
    <dbReference type="NCBI Taxonomy" id="106549"/>
    <lineage>
        <taxon>Eukaryota</taxon>
        <taxon>Viridiplantae</taxon>
        <taxon>Streptophyta</taxon>
        <taxon>Embryophyta</taxon>
        <taxon>Tracheophyta</taxon>
        <taxon>Spermatophyta</taxon>
        <taxon>Magnoliopsida</taxon>
        <taxon>eudicotyledons</taxon>
        <taxon>Gunneridae</taxon>
        <taxon>Pentapetalae</taxon>
        <taxon>rosids</taxon>
        <taxon>fabids</taxon>
        <taxon>Rosales</taxon>
        <taxon>Rosaceae</taxon>
        <taxon>Amygdaloideae</taxon>
        <taxon>Maleae</taxon>
        <taxon>Malus</taxon>
    </lineage>
</organism>
<accession>A0A540NLQ7</accession>
<name>A0A540NLQ7_MALBA</name>
<dbReference type="EMBL" id="VIEB01000030">
    <property type="protein sequence ID" value="TQE11440.1"/>
    <property type="molecule type" value="Genomic_DNA"/>
</dbReference>
<dbReference type="EMBL" id="VIEB01000030">
    <property type="protein sequence ID" value="TQE11439.1"/>
    <property type="molecule type" value="Genomic_DNA"/>
</dbReference>
<comment type="caution">
    <text evidence="2">The sequence shown here is derived from an EMBL/GenBank/DDBJ whole genome shotgun (WGS) entry which is preliminary data.</text>
</comment>
<evidence type="ECO:0000313" key="2">
    <source>
        <dbReference type="EMBL" id="TQE11440.1"/>
    </source>
</evidence>
<evidence type="ECO:0000313" key="1">
    <source>
        <dbReference type="EMBL" id="TQE11439.1"/>
    </source>
</evidence>
<evidence type="ECO:0000313" key="3">
    <source>
        <dbReference type="Proteomes" id="UP000315295"/>
    </source>
</evidence>
<reference evidence="2 3" key="1">
    <citation type="journal article" date="2019" name="G3 (Bethesda)">
        <title>Sequencing of a Wild Apple (Malus baccata) Genome Unravels the Differences Between Cultivated and Wild Apple Species Regarding Disease Resistance and Cold Tolerance.</title>
        <authorList>
            <person name="Chen X."/>
        </authorList>
    </citation>
    <scope>NUCLEOTIDE SEQUENCE [LARGE SCALE GENOMIC DNA]</scope>
    <source>
        <strain evidence="3">cv. Shandingzi</strain>
        <tissue evidence="2">Leaves</tissue>
    </source>
</reference>
<dbReference type="AlphaFoldDB" id="A0A540NLQ7"/>
<protein>
    <submittedName>
        <fullName evidence="2">Uncharacterized protein</fullName>
    </submittedName>
</protein>
<gene>
    <name evidence="1" type="ORF">C1H46_003002</name>
    <name evidence="2" type="ORF">C1H46_003003</name>
</gene>
<proteinExistence type="predicted"/>
<keyword evidence="3" id="KW-1185">Reference proteome</keyword>
<dbReference type="Proteomes" id="UP000315295">
    <property type="component" value="Unassembled WGS sequence"/>
</dbReference>
<sequence length="88" mass="10150">MKLVAGSRATNLLVHVFEFARPPISSLVVNLAVPSRSSIFSSGTRDIWIVRIEVMKRKDLTLDEVKLRVWIWRFRVWAMAVRKVTKVA</sequence>